<evidence type="ECO:0000256" key="3">
    <source>
        <dbReference type="ARBA" id="ARBA00023239"/>
    </source>
</evidence>
<dbReference type="SUPFAM" id="SSF51569">
    <property type="entry name" value="Aldolase"/>
    <property type="match status" value="1"/>
</dbReference>
<keyword evidence="3 5" id="KW-0456">Lyase</keyword>
<proteinExistence type="inferred from homology"/>
<dbReference type="InterPro" id="IPR013785">
    <property type="entry name" value="Aldolase_TIM"/>
</dbReference>
<evidence type="ECO:0000259" key="4">
    <source>
        <dbReference type="PROSITE" id="PS50991"/>
    </source>
</evidence>
<evidence type="ECO:0000313" key="6">
    <source>
        <dbReference type="Proteomes" id="UP001595593"/>
    </source>
</evidence>
<evidence type="ECO:0000256" key="1">
    <source>
        <dbReference type="ARBA" id="ARBA00009405"/>
    </source>
</evidence>
<keyword evidence="2" id="KW-0479">Metal-binding</keyword>
<dbReference type="NCBIfam" id="NF004283">
    <property type="entry name" value="PRK05692.1"/>
    <property type="match status" value="1"/>
</dbReference>
<accession>A0ABV7FW34</accession>
<name>A0ABV7FW34_9PROT</name>
<dbReference type="PANTHER" id="PTHR42738">
    <property type="entry name" value="HYDROXYMETHYLGLUTARYL-COA LYASE"/>
    <property type="match status" value="1"/>
</dbReference>
<dbReference type="InterPro" id="IPR043594">
    <property type="entry name" value="HMGL"/>
</dbReference>
<dbReference type="PROSITE" id="PS50991">
    <property type="entry name" value="PYR_CT"/>
    <property type="match status" value="1"/>
</dbReference>
<evidence type="ECO:0000313" key="5">
    <source>
        <dbReference type="EMBL" id="MFC3123471.1"/>
    </source>
</evidence>
<dbReference type="GO" id="GO:0016829">
    <property type="term" value="F:lyase activity"/>
    <property type="evidence" value="ECO:0007669"/>
    <property type="project" value="UniProtKB-KW"/>
</dbReference>
<protein>
    <submittedName>
        <fullName evidence="5">Hydroxymethylglutaryl-CoA lyase</fullName>
    </submittedName>
</protein>
<organism evidence="5 6">
    <name type="scientific">Teichococcus globiformis</name>
    <dbReference type="NCBI Taxonomy" id="2307229"/>
    <lineage>
        <taxon>Bacteria</taxon>
        <taxon>Pseudomonadati</taxon>
        <taxon>Pseudomonadota</taxon>
        <taxon>Alphaproteobacteria</taxon>
        <taxon>Acetobacterales</taxon>
        <taxon>Roseomonadaceae</taxon>
        <taxon>Roseomonas</taxon>
    </lineage>
</organism>
<sequence>MPDSGYAPQYGPSQGFVEICEAGTRDGLQIESQIIPAAEKIALVDAMLDSGIRHVEVTSFVSPRAVPQMADAEEVLRGIRKRADTNLMALVPNLRGAERALTTPVDGGVLLISASETHNRKNLNRGIDESLESFPAVAARLRDGGKEVLGGVAVAFGCPFEGEVDLDGIIRIGQVYASLGVRHMTLGDTTGMAAPRNVRRTLRALRAALPSMEFTMHLHNTRGVGLANVLVSLEEGVRRFDSAAGGLGGCPFAAGATGNICTEDLVYLLDESNWTTGIDLEKSIAVAKRMETLLGRALPGQVMRAGPRLRLHAVDAVPTAAG</sequence>
<dbReference type="Proteomes" id="UP001595593">
    <property type="component" value="Unassembled WGS sequence"/>
</dbReference>
<comment type="similarity">
    <text evidence="1">Belongs to the HMG-CoA lyase family.</text>
</comment>
<dbReference type="Gene3D" id="3.20.20.70">
    <property type="entry name" value="Aldolase class I"/>
    <property type="match status" value="1"/>
</dbReference>
<evidence type="ECO:0000256" key="2">
    <source>
        <dbReference type="ARBA" id="ARBA00022723"/>
    </source>
</evidence>
<dbReference type="RefSeq" id="WP_379592377.1">
    <property type="nucleotide sequence ID" value="NZ_JBHRTN010000001.1"/>
</dbReference>
<gene>
    <name evidence="5" type="ORF">ACFOD4_00235</name>
</gene>
<comment type="caution">
    <text evidence="5">The sequence shown here is derived from an EMBL/GenBank/DDBJ whole genome shotgun (WGS) entry which is preliminary data.</text>
</comment>
<dbReference type="InterPro" id="IPR000891">
    <property type="entry name" value="PYR_CT"/>
</dbReference>
<reference evidence="6" key="1">
    <citation type="journal article" date="2019" name="Int. J. Syst. Evol. Microbiol.">
        <title>The Global Catalogue of Microorganisms (GCM) 10K type strain sequencing project: providing services to taxonomists for standard genome sequencing and annotation.</title>
        <authorList>
            <consortium name="The Broad Institute Genomics Platform"/>
            <consortium name="The Broad Institute Genome Sequencing Center for Infectious Disease"/>
            <person name="Wu L."/>
            <person name="Ma J."/>
        </authorList>
    </citation>
    <scope>NUCLEOTIDE SEQUENCE [LARGE SCALE GENOMIC DNA]</scope>
    <source>
        <strain evidence="6">KCTC 52094</strain>
    </source>
</reference>
<dbReference type="PANTHER" id="PTHR42738:SF7">
    <property type="entry name" value="HYDROXYMETHYLGLUTARYL-COA LYASE"/>
    <property type="match status" value="1"/>
</dbReference>
<keyword evidence="6" id="KW-1185">Reference proteome</keyword>
<feature type="domain" description="Pyruvate carboxyltransferase" evidence="4">
    <location>
        <begin position="17"/>
        <end position="284"/>
    </location>
</feature>
<dbReference type="CDD" id="cd07938">
    <property type="entry name" value="DRE_TIM_HMGL"/>
    <property type="match status" value="1"/>
</dbReference>
<dbReference type="Pfam" id="PF00682">
    <property type="entry name" value="HMGL-like"/>
    <property type="match status" value="1"/>
</dbReference>
<dbReference type="EMBL" id="JBHRTN010000001">
    <property type="protein sequence ID" value="MFC3123471.1"/>
    <property type="molecule type" value="Genomic_DNA"/>
</dbReference>